<evidence type="ECO:0000313" key="3">
    <source>
        <dbReference type="Proteomes" id="UP000283683"/>
    </source>
</evidence>
<dbReference type="Proteomes" id="UP000283683">
    <property type="component" value="Unassembled WGS sequence"/>
</dbReference>
<dbReference type="AlphaFoldDB" id="A0A413DGT8"/>
<proteinExistence type="predicted"/>
<dbReference type="EMBL" id="QSAZ01000019">
    <property type="protein sequence ID" value="RGW85147.1"/>
    <property type="molecule type" value="Genomic_DNA"/>
</dbReference>
<gene>
    <name evidence="2" type="ORF">DW848_02020</name>
    <name evidence="1" type="ORF">DWV45_14570</name>
</gene>
<name>A0A413DGT8_9FIRM</name>
<evidence type="ECO:0000313" key="4">
    <source>
        <dbReference type="Proteomes" id="UP000286104"/>
    </source>
</evidence>
<comment type="caution">
    <text evidence="1">The sequence shown here is derived from an EMBL/GenBank/DDBJ whole genome shotgun (WGS) entry which is preliminary data.</text>
</comment>
<evidence type="ECO:0000313" key="2">
    <source>
        <dbReference type="EMBL" id="RHC41241.1"/>
    </source>
</evidence>
<protein>
    <submittedName>
        <fullName evidence="1">Uncharacterized protein</fullName>
    </submittedName>
</protein>
<dbReference type="Proteomes" id="UP000286104">
    <property type="component" value="Unassembled WGS sequence"/>
</dbReference>
<reference evidence="3 4" key="1">
    <citation type="submission" date="2018-08" db="EMBL/GenBank/DDBJ databases">
        <title>A genome reference for cultivated species of the human gut microbiota.</title>
        <authorList>
            <person name="Zou Y."/>
            <person name="Xue W."/>
            <person name="Luo G."/>
        </authorList>
    </citation>
    <scope>NUCLEOTIDE SEQUENCE [LARGE SCALE GENOMIC DNA]</scope>
    <source>
        <strain evidence="1 3">AF06-19</strain>
        <strain evidence="2 4">AM36-3AA</strain>
    </source>
</reference>
<organism evidence="1 3">
    <name type="scientific">Agathobacter rectalis</name>
    <dbReference type="NCBI Taxonomy" id="39491"/>
    <lineage>
        <taxon>Bacteria</taxon>
        <taxon>Bacillati</taxon>
        <taxon>Bacillota</taxon>
        <taxon>Clostridia</taxon>
        <taxon>Lachnospirales</taxon>
        <taxon>Lachnospiraceae</taxon>
        <taxon>Agathobacter</taxon>
    </lineage>
</organism>
<evidence type="ECO:0000313" key="1">
    <source>
        <dbReference type="EMBL" id="RGW85147.1"/>
    </source>
</evidence>
<dbReference type="EMBL" id="QSHU01000002">
    <property type="protein sequence ID" value="RHC41241.1"/>
    <property type="molecule type" value="Genomic_DNA"/>
</dbReference>
<dbReference type="RefSeq" id="WP_118327284.1">
    <property type="nucleotide sequence ID" value="NZ_JBBNFZ010000169.1"/>
</dbReference>
<accession>A0A413DGT8</accession>
<sequence>MEEKKLTAKERRERNFYDAQYMIYYELPVLISKIFHAAFANCECGTPVIEKEDMQFIEGFVKATEDTFNIAMEGQKKQIAEMLKMHE</sequence>